<dbReference type="Pfam" id="PF04818">
    <property type="entry name" value="CID"/>
    <property type="match status" value="1"/>
</dbReference>
<dbReference type="InterPro" id="IPR008942">
    <property type="entry name" value="ENTH_VHS"/>
</dbReference>
<proteinExistence type="predicted"/>
<dbReference type="Gene3D" id="1.25.40.90">
    <property type="match status" value="1"/>
</dbReference>
<sequence length="168" mass="19656">MSLFSQETFIKEIRTLSPTQEKIKTLALYMKTTSTESTRMLRILDQEYAKSNAYHKLNIFYLANELIQTIKNDEKDLALLHEQIKSFVVSNFDDAYAEMSKYPVLKGKLMELKGVWVERKLFGDAELADGALPYTYGREEVIRKIEEYFDCREALAEYLDGMVKNLRR</sequence>
<evidence type="ECO:0000313" key="3">
    <source>
        <dbReference type="Proteomes" id="UP000011185"/>
    </source>
</evidence>
<dbReference type="OrthoDB" id="10069473at2759"/>
<dbReference type="PROSITE" id="PS51391">
    <property type="entry name" value="CID"/>
    <property type="match status" value="1"/>
</dbReference>
<gene>
    <name evidence="2" type="ORF">THOM_1326</name>
</gene>
<dbReference type="Proteomes" id="UP000011185">
    <property type="component" value="Unassembled WGS sequence"/>
</dbReference>
<organism evidence="2 3">
    <name type="scientific">Trachipleistophora hominis</name>
    <name type="common">Microsporidian parasite</name>
    <dbReference type="NCBI Taxonomy" id="72359"/>
    <lineage>
        <taxon>Eukaryota</taxon>
        <taxon>Fungi</taxon>
        <taxon>Fungi incertae sedis</taxon>
        <taxon>Microsporidia</taxon>
        <taxon>Pleistophoridae</taxon>
        <taxon>Trachipleistophora</taxon>
    </lineage>
</organism>
<dbReference type="EMBL" id="JH993935">
    <property type="protein sequence ID" value="ELQ75654.1"/>
    <property type="molecule type" value="Genomic_DNA"/>
</dbReference>
<protein>
    <submittedName>
        <fullName evidence="2">Regulator of nuclear mRNA</fullName>
    </submittedName>
</protein>
<evidence type="ECO:0000313" key="2">
    <source>
        <dbReference type="EMBL" id="ELQ75654.1"/>
    </source>
</evidence>
<reference evidence="2 3" key="1">
    <citation type="journal article" date="2012" name="PLoS Pathog.">
        <title>The genome of the obligate intracellular parasite Trachipleistophora hominis: new insights into microsporidian genome dynamics and reductive evolution.</title>
        <authorList>
            <person name="Heinz E."/>
            <person name="Williams T.A."/>
            <person name="Nakjang S."/>
            <person name="Noel C.J."/>
            <person name="Swan D.C."/>
            <person name="Goldberg A.V."/>
            <person name="Harris S.R."/>
            <person name="Weinmaier T."/>
            <person name="Markert S."/>
            <person name="Becher D."/>
            <person name="Bernhardt J."/>
            <person name="Dagan T."/>
            <person name="Hacker C."/>
            <person name="Lucocq J.M."/>
            <person name="Schweder T."/>
            <person name="Rattei T."/>
            <person name="Hall N."/>
            <person name="Hirt R.P."/>
            <person name="Embley T.M."/>
        </authorList>
    </citation>
    <scope>NUCLEOTIDE SEQUENCE [LARGE SCALE GENOMIC DNA]</scope>
</reference>
<dbReference type="AlphaFoldDB" id="L7JW78"/>
<dbReference type="HOGENOM" id="CLU_136889_0_0_1"/>
<accession>L7JW78</accession>
<feature type="domain" description="CID" evidence="1">
    <location>
        <begin position="1"/>
        <end position="153"/>
    </location>
</feature>
<dbReference type="SUPFAM" id="SSF48464">
    <property type="entry name" value="ENTH/VHS domain"/>
    <property type="match status" value="1"/>
</dbReference>
<keyword evidence="3" id="KW-1185">Reference proteome</keyword>
<dbReference type="VEuPathDB" id="MicrosporidiaDB:THOM_1326"/>
<dbReference type="OMA" id="HKLNIFY"/>
<name>L7JW78_TRAHO</name>
<dbReference type="InterPro" id="IPR006569">
    <property type="entry name" value="CID_dom"/>
</dbReference>
<evidence type="ECO:0000259" key="1">
    <source>
        <dbReference type="PROSITE" id="PS51391"/>
    </source>
</evidence>
<dbReference type="STRING" id="72359.L7JW78"/>
<dbReference type="InParanoid" id="L7JW78"/>